<keyword evidence="2" id="KW-0238">DNA-binding</keyword>
<accession>A0A8G0ZZE6</accession>
<keyword evidence="1" id="KW-0805">Transcription regulation</keyword>
<evidence type="ECO:0000256" key="3">
    <source>
        <dbReference type="ARBA" id="ARBA00023163"/>
    </source>
</evidence>
<keyword evidence="6" id="KW-1185">Reference proteome</keyword>
<dbReference type="AlphaFoldDB" id="A0A8G0ZZE6"/>
<dbReference type="PRINTS" id="PR00040">
    <property type="entry name" value="HTHMERR"/>
</dbReference>
<dbReference type="GO" id="GO:0003677">
    <property type="term" value="F:DNA binding"/>
    <property type="evidence" value="ECO:0007669"/>
    <property type="project" value="UniProtKB-KW"/>
</dbReference>
<evidence type="ECO:0000313" key="5">
    <source>
        <dbReference type="EMBL" id="QYZ71828.1"/>
    </source>
</evidence>
<evidence type="ECO:0000256" key="2">
    <source>
        <dbReference type="ARBA" id="ARBA00023125"/>
    </source>
</evidence>
<dbReference type="Proteomes" id="UP000826300">
    <property type="component" value="Chromosome"/>
</dbReference>
<evidence type="ECO:0000256" key="1">
    <source>
        <dbReference type="ARBA" id="ARBA00023015"/>
    </source>
</evidence>
<dbReference type="SUPFAM" id="SSF46955">
    <property type="entry name" value="Putative DNA-binding domain"/>
    <property type="match status" value="1"/>
</dbReference>
<sequence length="144" mass="15521">MTIGEAARQSGVKVTTIRFYEERGLLKAPPRSDGGQRLYSAREVARLRFIRHARDLGFGMEAIADLLELAAHPEAPCADADRLARERLADVRGKIAALRALEGELERMVTACEGGTAADCAVIDSLADHAHCRADHDRSALAAG</sequence>
<dbReference type="InterPro" id="IPR000551">
    <property type="entry name" value="MerR-type_HTH_dom"/>
</dbReference>
<dbReference type="Pfam" id="PF13411">
    <property type="entry name" value="MerR_1"/>
    <property type="match status" value="1"/>
</dbReference>
<proteinExistence type="predicted"/>
<dbReference type="PANTHER" id="PTHR30204">
    <property type="entry name" value="REDOX-CYCLING DRUG-SENSING TRANSCRIPTIONAL ACTIVATOR SOXR"/>
    <property type="match status" value="1"/>
</dbReference>
<organism evidence="5 6">
    <name type="scientific">Neotabrizicola shimadae</name>
    <dbReference type="NCBI Taxonomy" id="2807096"/>
    <lineage>
        <taxon>Bacteria</taxon>
        <taxon>Pseudomonadati</taxon>
        <taxon>Pseudomonadota</taxon>
        <taxon>Alphaproteobacteria</taxon>
        <taxon>Rhodobacterales</taxon>
        <taxon>Paracoccaceae</taxon>
        <taxon>Neotabrizicola</taxon>
    </lineage>
</organism>
<protein>
    <submittedName>
        <fullName evidence="5">Helix-turn-helix domain-containing protein</fullName>
    </submittedName>
</protein>
<evidence type="ECO:0000259" key="4">
    <source>
        <dbReference type="PROSITE" id="PS50937"/>
    </source>
</evidence>
<dbReference type="GO" id="GO:0003700">
    <property type="term" value="F:DNA-binding transcription factor activity"/>
    <property type="evidence" value="ECO:0007669"/>
    <property type="project" value="InterPro"/>
</dbReference>
<name>A0A8G0ZZE6_9RHOB</name>
<dbReference type="PROSITE" id="PS00552">
    <property type="entry name" value="HTH_MERR_1"/>
    <property type="match status" value="1"/>
</dbReference>
<dbReference type="EMBL" id="CP069370">
    <property type="protein sequence ID" value="QYZ71828.1"/>
    <property type="molecule type" value="Genomic_DNA"/>
</dbReference>
<keyword evidence="3" id="KW-0804">Transcription</keyword>
<evidence type="ECO:0000313" key="6">
    <source>
        <dbReference type="Proteomes" id="UP000826300"/>
    </source>
</evidence>
<dbReference type="InterPro" id="IPR047057">
    <property type="entry name" value="MerR_fam"/>
</dbReference>
<reference evidence="5" key="1">
    <citation type="submission" date="2021-02" db="EMBL/GenBank/DDBJ databases">
        <title>Rhodobacter shimadae sp. nov., an aerobic anoxygenic phototrophic bacterium isolated from a hot spring.</title>
        <authorList>
            <person name="Muramatsu S."/>
            <person name="Haruta S."/>
            <person name="Hirose S."/>
            <person name="Hanada S."/>
        </authorList>
    </citation>
    <scope>NUCLEOTIDE SEQUENCE</scope>
    <source>
        <strain evidence="5">N10</strain>
    </source>
</reference>
<gene>
    <name evidence="5" type="ORF">JO391_02995</name>
</gene>
<dbReference type="KEGG" id="nsm:JO391_02995"/>
<dbReference type="CDD" id="cd04785">
    <property type="entry name" value="HTH_CadR-PbrR-like"/>
    <property type="match status" value="1"/>
</dbReference>
<dbReference type="InterPro" id="IPR009061">
    <property type="entry name" value="DNA-bd_dom_put_sf"/>
</dbReference>
<dbReference type="PROSITE" id="PS50937">
    <property type="entry name" value="HTH_MERR_2"/>
    <property type="match status" value="1"/>
</dbReference>
<dbReference type="PANTHER" id="PTHR30204:SF94">
    <property type="entry name" value="HEAVY METAL-DEPENDENT TRANSCRIPTIONAL REGULATOR HI_0293-RELATED"/>
    <property type="match status" value="1"/>
</dbReference>
<feature type="domain" description="HTH merR-type" evidence="4">
    <location>
        <begin position="1"/>
        <end position="69"/>
    </location>
</feature>
<dbReference type="Gene3D" id="1.10.1660.10">
    <property type="match status" value="1"/>
</dbReference>
<dbReference type="SMART" id="SM00422">
    <property type="entry name" value="HTH_MERR"/>
    <property type="match status" value="1"/>
</dbReference>